<sequence>MVVLVVRVVRKVTVAVVVMAIVVVKVVLVTIDCRYRFCCSPTNNQALVLRSQQRHKHRIRTAECRGSSFYRLSRLEAAVHRRHSLLVMITGISQDVVPYKFGYCDLEAVFVDNIAMVQLLESDIQTKEVLGWQGLHVFHHILSSCSQKLRVFLNLKGLKWHSHPIDIVHNEHLKPYYLGINPRGLVPSIVEDGVVHIESNDIILHLDQEYPEPRLVPADRREEVAAILRHEDDLHLDLRTLTFRFLFDPAKPTKSRQDLDNYSAGAGTVQGHRDQAVQREVSFWSDYLNSGVTDQQARLAAARLRTAFDGVEAALAKSSYVLGDKLSIVDIAWLVYVQRLVYVGYPHNDLHPHIAAWRAKLMDQPAIAKELELPQELRGMVADRQRSLTEAGQTLTKVCFPELTTPAASL</sequence>
<dbReference type="SUPFAM" id="SSF47616">
    <property type="entry name" value="GST C-terminal domain-like"/>
    <property type="match status" value="1"/>
</dbReference>
<dbReference type="InterPro" id="IPR036282">
    <property type="entry name" value="Glutathione-S-Trfase_C_sf"/>
</dbReference>
<dbReference type="Gene3D" id="3.40.30.10">
    <property type="entry name" value="Glutaredoxin"/>
    <property type="match status" value="1"/>
</dbReference>
<dbReference type="SFLD" id="SFLDG00358">
    <property type="entry name" value="Main_(cytGST)"/>
    <property type="match status" value="1"/>
</dbReference>
<proteinExistence type="inferred from homology"/>
<dbReference type="Proteomes" id="UP000799439">
    <property type="component" value="Unassembled WGS sequence"/>
</dbReference>
<feature type="domain" description="GST C-terminal" evidence="4">
    <location>
        <begin position="248"/>
        <end position="381"/>
    </location>
</feature>
<comment type="caution">
    <text evidence="5">The sequence shown here is derived from an EMBL/GenBank/DDBJ whole genome shotgun (WGS) entry which is preliminary data.</text>
</comment>
<dbReference type="PROSITE" id="PS50404">
    <property type="entry name" value="GST_NTER"/>
    <property type="match status" value="1"/>
</dbReference>
<feature type="transmembrane region" description="Helical" evidence="2">
    <location>
        <begin position="12"/>
        <end position="31"/>
    </location>
</feature>
<evidence type="ECO:0000259" key="3">
    <source>
        <dbReference type="PROSITE" id="PS50404"/>
    </source>
</evidence>
<name>A0A9P4J2E2_9PEZI</name>
<protein>
    <recommendedName>
        <fullName evidence="7">Glutathione S-transferase</fullName>
    </recommendedName>
</protein>
<dbReference type="Gene3D" id="1.20.1050.10">
    <property type="match status" value="1"/>
</dbReference>
<feature type="domain" description="GST N-terminal" evidence="3">
    <location>
        <begin position="133"/>
        <end position="214"/>
    </location>
</feature>
<keyword evidence="2" id="KW-0812">Transmembrane</keyword>
<comment type="similarity">
    <text evidence="1">Belongs to the GST superfamily.</text>
</comment>
<dbReference type="Pfam" id="PF13409">
    <property type="entry name" value="GST_N_2"/>
    <property type="match status" value="1"/>
</dbReference>
<dbReference type="CDD" id="cd00299">
    <property type="entry name" value="GST_C_family"/>
    <property type="match status" value="1"/>
</dbReference>
<dbReference type="SUPFAM" id="SSF52833">
    <property type="entry name" value="Thioredoxin-like"/>
    <property type="match status" value="1"/>
</dbReference>
<dbReference type="EMBL" id="ML996084">
    <property type="protein sequence ID" value="KAF2153886.1"/>
    <property type="molecule type" value="Genomic_DNA"/>
</dbReference>
<evidence type="ECO:0000256" key="1">
    <source>
        <dbReference type="ARBA" id="ARBA00007409"/>
    </source>
</evidence>
<dbReference type="InterPro" id="IPR010987">
    <property type="entry name" value="Glutathione-S-Trfase_C-like"/>
</dbReference>
<dbReference type="OrthoDB" id="422574at2759"/>
<dbReference type="InterPro" id="IPR040079">
    <property type="entry name" value="Glutathione_S-Trfase"/>
</dbReference>
<dbReference type="SFLD" id="SFLDS00019">
    <property type="entry name" value="Glutathione_Transferase_(cytos"/>
    <property type="match status" value="1"/>
</dbReference>
<gene>
    <name evidence="5" type="ORF">K461DRAFT_266987</name>
</gene>
<evidence type="ECO:0000313" key="6">
    <source>
        <dbReference type="Proteomes" id="UP000799439"/>
    </source>
</evidence>
<organism evidence="5 6">
    <name type="scientific">Myriangium duriaei CBS 260.36</name>
    <dbReference type="NCBI Taxonomy" id="1168546"/>
    <lineage>
        <taxon>Eukaryota</taxon>
        <taxon>Fungi</taxon>
        <taxon>Dikarya</taxon>
        <taxon>Ascomycota</taxon>
        <taxon>Pezizomycotina</taxon>
        <taxon>Dothideomycetes</taxon>
        <taxon>Dothideomycetidae</taxon>
        <taxon>Myriangiales</taxon>
        <taxon>Myriangiaceae</taxon>
        <taxon>Myriangium</taxon>
    </lineage>
</organism>
<dbReference type="Pfam" id="PF13410">
    <property type="entry name" value="GST_C_2"/>
    <property type="match status" value="1"/>
</dbReference>
<reference evidence="5" key="1">
    <citation type="journal article" date="2020" name="Stud. Mycol.">
        <title>101 Dothideomycetes genomes: a test case for predicting lifestyles and emergence of pathogens.</title>
        <authorList>
            <person name="Haridas S."/>
            <person name="Albert R."/>
            <person name="Binder M."/>
            <person name="Bloem J."/>
            <person name="Labutti K."/>
            <person name="Salamov A."/>
            <person name="Andreopoulos B."/>
            <person name="Baker S."/>
            <person name="Barry K."/>
            <person name="Bills G."/>
            <person name="Bluhm B."/>
            <person name="Cannon C."/>
            <person name="Castanera R."/>
            <person name="Culley D."/>
            <person name="Daum C."/>
            <person name="Ezra D."/>
            <person name="Gonzalez J."/>
            <person name="Henrissat B."/>
            <person name="Kuo A."/>
            <person name="Liang C."/>
            <person name="Lipzen A."/>
            <person name="Lutzoni F."/>
            <person name="Magnuson J."/>
            <person name="Mondo S."/>
            <person name="Nolan M."/>
            <person name="Ohm R."/>
            <person name="Pangilinan J."/>
            <person name="Park H.-J."/>
            <person name="Ramirez L."/>
            <person name="Alfaro M."/>
            <person name="Sun H."/>
            <person name="Tritt A."/>
            <person name="Yoshinaga Y."/>
            <person name="Zwiers L.-H."/>
            <person name="Turgeon B."/>
            <person name="Goodwin S."/>
            <person name="Spatafora J."/>
            <person name="Crous P."/>
            <person name="Grigoriev I."/>
        </authorList>
    </citation>
    <scope>NUCLEOTIDE SEQUENCE</scope>
    <source>
        <strain evidence="5">CBS 260.36</strain>
    </source>
</reference>
<evidence type="ECO:0000259" key="4">
    <source>
        <dbReference type="PROSITE" id="PS50405"/>
    </source>
</evidence>
<dbReference type="PANTHER" id="PTHR44051">
    <property type="entry name" value="GLUTATHIONE S-TRANSFERASE-RELATED"/>
    <property type="match status" value="1"/>
</dbReference>
<evidence type="ECO:0008006" key="7">
    <source>
        <dbReference type="Google" id="ProtNLM"/>
    </source>
</evidence>
<evidence type="ECO:0000256" key="2">
    <source>
        <dbReference type="SAM" id="Phobius"/>
    </source>
</evidence>
<keyword evidence="2" id="KW-1133">Transmembrane helix</keyword>
<dbReference type="PANTHER" id="PTHR44051:SF8">
    <property type="entry name" value="GLUTATHIONE S-TRANSFERASE GSTA"/>
    <property type="match status" value="1"/>
</dbReference>
<dbReference type="PROSITE" id="PS50405">
    <property type="entry name" value="GST_CTER"/>
    <property type="match status" value="1"/>
</dbReference>
<keyword evidence="6" id="KW-1185">Reference proteome</keyword>
<accession>A0A9P4J2E2</accession>
<dbReference type="InterPro" id="IPR004045">
    <property type="entry name" value="Glutathione_S-Trfase_N"/>
</dbReference>
<keyword evidence="2" id="KW-0472">Membrane</keyword>
<evidence type="ECO:0000313" key="5">
    <source>
        <dbReference type="EMBL" id="KAF2153886.1"/>
    </source>
</evidence>
<dbReference type="AlphaFoldDB" id="A0A9P4J2E2"/>
<dbReference type="InterPro" id="IPR036249">
    <property type="entry name" value="Thioredoxin-like_sf"/>
</dbReference>